<dbReference type="PANTHER" id="PTHR38934">
    <property type="entry name" value="HYPHALLY REGULATED CELL WALL PROTEIN 1"/>
    <property type="match status" value="1"/>
</dbReference>
<reference evidence="6 7" key="1">
    <citation type="submission" date="2022-11" db="EMBL/GenBank/DDBJ databases">
        <title>Minimal conservation of predation-associated metabolite biosynthetic gene clusters underscores biosynthetic potential of Myxococcota including descriptions for ten novel species: Archangium lansinium sp. nov., Myxococcus landrumus sp. nov., Nannocystis bai.</title>
        <authorList>
            <person name="Ahearne A."/>
            <person name="Stevens C."/>
            <person name="Dowd S."/>
        </authorList>
    </citation>
    <scope>NUCLEOTIDE SEQUENCE [LARGE SCALE GENOMIC DNA]</scope>
    <source>
        <strain evidence="6 7">BB15-2</strain>
    </source>
</reference>
<dbReference type="InterPro" id="IPR016187">
    <property type="entry name" value="CTDL_fold"/>
</dbReference>
<keyword evidence="3" id="KW-1015">Disulfide bond</keyword>
<evidence type="ECO:0000256" key="5">
    <source>
        <dbReference type="SAM" id="SignalP"/>
    </source>
</evidence>
<name>A0ABT5E8H0_9BACT</name>
<feature type="compositionally biased region" description="Polar residues" evidence="4">
    <location>
        <begin position="27"/>
        <end position="40"/>
    </location>
</feature>
<evidence type="ECO:0000256" key="3">
    <source>
        <dbReference type="ARBA" id="ARBA00023157"/>
    </source>
</evidence>
<feature type="region of interest" description="Disordered" evidence="4">
    <location>
        <begin position="25"/>
        <end position="44"/>
    </location>
</feature>
<accession>A0ABT5E8H0</accession>
<feature type="signal peptide" evidence="5">
    <location>
        <begin position="1"/>
        <end position="20"/>
    </location>
</feature>
<comment type="caution">
    <text evidence="6">The sequence shown here is derived from an EMBL/GenBank/DDBJ whole genome shotgun (WGS) entry which is preliminary data.</text>
</comment>
<dbReference type="PROSITE" id="PS51257">
    <property type="entry name" value="PROKAR_LIPOPROTEIN"/>
    <property type="match status" value="1"/>
</dbReference>
<sequence length="456" mass="45937">MSLKPAPVLLAALLAAGCFADLGPGEPQQQTAGPDTSTTGPVEATTGPAAVCGDGLVQPGEQCDAGPLNGDWAICKTDCTVAACGDGLRGPTEACDGGDDCLDDCTLVRCGDGLVNQASEQCDDGNRDDSDACASTCLPVGCGDGLLQDGEVCDHGPHNADTAACTSTCTLAACGDGFVGPGEACEPSDADPACGLTCALVSCLANDEPERGEQCQVADDGCTERCLFDVCGDNFDVLAEQCDDGNLVGGDGCTSDCQLELCGDGVLVAAEACDDGNLDAGDGCSATCERDASFVFVTEGTFSGALGNADAADAACQAEADAAALPGTYRAWLTFPGDPPAASFERYPLPYLLPGSLAPVASSWLTLVDGDLDHPIDRTAAGLELPGDLACSDPANLAWTHTRATGSPFPGNPCSGWLLDNGTAVAGLVHATGLGWTEGCPDIACAQQLHLYCIQQ</sequence>
<evidence type="ECO:0000256" key="1">
    <source>
        <dbReference type="ARBA" id="ARBA00022729"/>
    </source>
</evidence>
<dbReference type="Pfam" id="PF13948">
    <property type="entry name" value="DUF4215"/>
    <property type="match status" value="1"/>
</dbReference>
<dbReference type="InterPro" id="IPR016186">
    <property type="entry name" value="C-type_lectin-like/link_sf"/>
</dbReference>
<proteinExistence type="predicted"/>
<dbReference type="InterPro" id="IPR011936">
    <property type="entry name" value="Myxo_disulph_rpt"/>
</dbReference>
<evidence type="ECO:0000256" key="2">
    <source>
        <dbReference type="ARBA" id="ARBA00022737"/>
    </source>
</evidence>
<dbReference type="Gene3D" id="3.10.100.10">
    <property type="entry name" value="Mannose-Binding Protein A, subunit A"/>
    <property type="match status" value="1"/>
</dbReference>
<organism evidence="6 7">
    <name type="scientific">Nannocystis bainbridge</name>
    <dbReference type="NCBI Taxonomy" id="2995303"/>
    <lineage>
        <taxon>Bacteria</taxon>
        <taxon>Pseudomonadati</taxon>
        <taxon>Myxococcota</taxon>
        <taxon>Polyangia</taxon>
        <taxon>Nannocystales</taxon>
        <taxon>Nannocystaceae</taxon>
        <taxon>Nannocystis</taxon>
    </lineage>
</organism>
<keyword evidence="2" id="KW-0677">Repeat</keyword>
<evidence type="ECO:0000313" key="6">
    <source>
        <dbReference type="EMBL" id="MDC0722170.1"/>
    </source>
</evidence>
<dbReference type="NCBIfam" id="TIGR02232">
    <property type="entry name" value="myxo_disulf_rpt"/>
    <property type="match status" value="3"/>
</dbReference>
<evidence type="ECO:0000313" key="7">
    <source>
        <dbReference type="Proteomes" id="UP001221686"/>
    </source>
</evidence>
<dbReference type="PANTHER" id="PTHR38934:SF6">
    <property type="entry name" value="CHROMOSOME UNDETERMINED SCAFFOLD_176, WHOLE GENOME SHOTGUN SEQUENCE"/>
    <property type="match status" value="1"/>
</dbReference>
<keyword evidence="1 5" id="KW-0732">Signal</keyword>
<feature type="chain" id="PRO_5047373020" evidence="5">
    <location>
        <begin position="21"/>
        <end position="456"/>
    </location>
</feature>
<evidence type="ECO:0000256" key="4">
    <source>
        <dbReference type="SAM" id="MobiDB-lite"/>
    </source>
</evidence>
<keyword evidence="7" id="KW-1185">Reference proteome</keyword>
<protein>
    <submittedName>
        <fullName evidence="6">DUF4215 domain-containing protein</fullName>
    </submittedName>
</protein>
<dbReference type="Proteomes" id="UP001221686">
    <property type="component" value="Unassembled WGS sequence"/>
</dbReference>
<dbReference type="EMBL" id="JAQNDL010000003">
    <property type="protein sequence ID" value="MDC0722170.1"/>
    <property type="molecule type" value="Genomic_DNA"/>
</dbReference>
<dbReference type="RefSeq" id="WP_272090672.1">
    <property type="nucleotide sequence ID" value="NZ_JAQNDL010000003.1"/>
</dbReference>
<dbReference type="SUPFAM" id="SSF56436">
    <property type="entry name" value="C-type lectin-like"/>
    <property type="match status" value="1"/>
</dbReference>
<gene>
    <name evidence="6" type="ORF">POL25_35035</name>
</gene>